<comment type="caution">
    <text evidence="1">The sequence shown here is derived from an EMBL/GenBank/DDBJ whole genome shotgun (WGS) entry which is preliminary data.</text>
</comment>
<dbReference type="Proteomes" id="UP000248544">
    <property type="component" value="Unassembled WGS sequence"/>
</dbReference>
<keyword evidence="2" id="KW-1185">Reference proteome</keyword>
<dbReference type="AlphaFoldDB" id="A0A2W2ESV1"/>
<evidence type="ECO:0000313" key="2">
    <source>
        <dbReference type="Proteomes" id="UP000248544"/>
    </source>
</evidence>
<dbReference type="EMBL" id="POUA01000413">
    <property type="protein sequence ID" value="PZG27566.1"/>
    <property type="molecule type" value="Genomic_DNA"/>
</dbReference>
<sequence length="70" mass="7292">MAGRLAQAIIATVHGIMATVRMTRSFTVTLAPGSTARATMITVAASEVMASAASAARCAERRPILRMVSE</sequence>
<name>A0A2W2ESV1_9ACTN</name>
<proteinExistence type="predicted"/>
<reference evidence="1 2" key="1">
    <citation type="submission" date="2018-01" db="EMBL/GenBank/DDBJ databases">
        <title>Draft genome sequence of Sphaerisporangium sp. 7K107.</title>
        <authorList>
            <person name="Sahin N."/>
            <person name="Saygin H."/>
            <person name="Ay H."/>
        </authorList>
    </citation>
    <scope>NUCLEOTIDE SEQUENCE [LARGE SCALE GENOMIC DNA]</scope>
    <source>
        <strain evidence="1 2">7K107</strain>
    </source>
</reference>
<evidence type="ECO:0000313" key="1">
    <source>
        <dbReference type="EMBL" id="PZG27566.1"/>
    </source>
</evidence>
<protein>
    <submittedName>
        <fullName evidence="1">Uncharacterized protein</fullName>
    </submittedName>
</protein>
<gene>
    <name evidence="1" type="ORF">C1I98_33265</name>
</gene>
<accession>A0A2W2ESV1</accession>
<organism evidence="1 2">
    <name type="scientific">Spongiactinospora gelatinilytica</name>
    <dbReference type="NCBI Taxonomy" id="2666298"/>
    <lineage>
        <taxon>Bacteria</taxon>
        <taxon>Bacillati</taxon>
        <taxon>Actinomycetota</taxon>
        <taxon>Actinomycetes</taxon>
        <taxon>Streptosporangiales</taxon>
        <taxon>Streptosporangiaceae</taxon>
        <taxon>Spongiactinospora</taxon>
    </lineage>
</organism>